<name>A0A133V4E3_9EURY</name>
<evidence type="ECO:0000256" key="1">
    <source>
        <dbReference type="SAM" id="Coils"/>
    </source>
</evidence>
<organism evidence="2 3">
    <name type="scientific">candidate division MSBL1 archaeon SCGC-AAA259O05</name>
    <dbReference type="NCBI Taxonomy" id="1698271"/>
    <lineage>
        <taxon>Archaea</taxon>
        <taxon>Methanobacteriati</taxon>
        <taxon>Methanobacteriota</taxon>
        <taxon>candidate division MSBL1</taxon>
    </lineage>
</organism>
<proteinExistence type="predicted"/>
<dbReference type="Proteomes" id="UP000070344">
    <property type="component" value="Unassembled WGS sequence"/>
</dbReference>
<sequence length="86" mass="9917">MPHEDEIEKAVKKHFGEAGSERIMPELREKVEEQSSEVEELRGEVRELRKKVEKIDKLGEMLESAGQLAILKEMIREAGEKVVEED</sequence>
<gene>
    <name evidence="2" type="ORF">AKJ41_02075</name>
</gene>
<accession>A0A133V4E3</accession>
<reference evidence="2 3" key="1">
    <citation type="journal article" date="2016" name="Sci. Rep.">
        <title>Metabolic traits of an uncultured archaeal lineage -MSBL1- from brine pools of the Red Sea.</title>
        <authorList>
            <person name="Mwirichia R."/>
            <person name="Alam I."/>
            <person name="Rashid M."/>
            <person name="Vinu M."/>
            <person name="Ba-Alawi W."/>
            <person name="Anthony Kamau A."/>
            <person name="Kamanda Ngugi D."/>
            <person name="Goker M."/>
            <person name="Klenk H.P."/>
            <person name="Bajic V."/>
            <person name="Stingl U."/>
        </authorList>
    </citation>
    <scope>NUCLEOTIDE SEQUENCE [LARGE SCALE GENOMIC DNA]</scope>
    <source>
        <strain evidence="2">SCGC-AAA259O05</strain>
    </source>
</reference>
<evidence type="ECO:0000313" key="3">
    <source>
        <dbReference type="Proteomes" id="UP000070344"/>
    </source>
</evidence>
<comment type="caution">
    <text evidence="2">The sequence shown here is derived from an EMBL/GenBank/DDBJ whole genome shotgun (WGS) entry which is preliminary data.</text>
</comment>
<dbReference type="AlphaFoldDB" id="A0A133V4E3"/>
<dbReference type="PATRIC" id="fig|1698271.3.peg.509"/>
<keyword evidence="1" id="KW-0175">Coiled coil</keyword>
<keyword evidence="3" id="KW-1185">Reference proteome</keyword>
<feature type="coiled-coil region" evidence="1">
    <location>
        <begin position="24"/>
        <end position="58"/>
    </location>
</feature>
<evidence type="ECO:0000313" key="2">
    <source>
        <dbReference type="EMBL" id="KXB01318.1"/>
    </source>
</evidence>
<protein>
    <submittedName>
        <fullName evidence="2">Uncharacterized protein</fullName>
    </submittedName>
</protein>
<dbReference type="EMBL" id="LHXV01000017">
    <property type="protein sequence ID" value="KXB01318.1"/>
    <property type="molecule type" value="Genomic_DNA"/>
</dbReference>